<dbReference type="AlphaFoldDB" id="A0AAE3EQK7"/>
<name>A0AAE3EQK7_9FLAO</name>
<keyword evidence="2" id="KW-1185">Reference proteome</keyword>
<comment type="caution">
    <text evidence="1">The sequence shown here is derived from an EMBL/GenBank/DDBJ whole genome shotgun (WGS) entry which is preliminary data.</text>
</comment>
<evidence type="ECO:0000313" key="1">
    <source>
        <dbReference type="EMBL" id="MCG2459260.1"/>
    </source>
</evidence>
<organism evidence="1 2">
    <name type="scientific">Cerina litoralis</name>
    <dbReference type="NCBI Taxonomy" id="2874477"/>
    <lineage>
        <taxon>Bacteria</taxon>
        <taxon>Pseudomonadati</taxon>
        <taxon>Bacteroidota</taxon>
        <taxon>Flavobacteriia</taxon>
        <taxon>Flavobacteriales</taxon>
        <taxon>Flavobacteriaceae</taxon>
        <taxon>Cerina</taxon>
    </lineage>
</organism>
<sequence length="71" mass="8332">MKNELEKWSKAELKINILILCAKIDEVESEEEIALIQSKTDVETFNKLYDEFCCDEEDDCFKKIEYAVGLH</sequence>
<protein>
    <submittedName>
        <fullName evidence="1">Uncharacterized protein</fullName>
    </submittedName>
</protein>
<evidence type="ECO:0000313" key="2">
    <source>
        <dbReference type="Proteomes" id="UP001200642"/>
    </source>
</evidence>
<proteinExistence type="predicted"/>
<reference evidence="1" key="1">
    <citation type="submission" date="2023-02" db="EMBL/GenBank/DDBJ databases">
        <title>Genome of Flavobacteriaceae gen. nov. sp. strain F89.</title>
        <authorList>
            <person name="Wang Y."/>
        </authorList>
    </citation>
    <scope>NUCLEOTIDE SEQUENCE</scope>
    <source>
        <strain evidence="1">F89</strain>
    </source>
</reference>
<dbReference type="EMBL" id="JAIRBC010000001">
    <property type="protein sequence ID" value="MCG2459260.1"/>
    <property type="molecule type" value="Genomic_DNA"/>
</dbReference>
<accession>A0AAE3EQK7</accession>
<gene>
    <name evidence="1" type="ORF">K8352_00705</name>
</gene>
<dbReference type="RefSeq" id="WP_317900409.1">
    <property type="nucleotide sequence ID" value="NZ_JAIRBC010000001.1"/>
</dbReference>
<dbReference type="Proteomes" id="UP001200642">
    <property type="component" value="Unassembled WGS sequence"/>
</dbReference>